<accession>A0ABT8MYZ6</accession>
<comment type="caution">
    <text evidence="1">The sequence shown here is derived from an EMBL/GenBank/DDBJ whole genome shotgun (WGS) entry which is preliminary data.</text>
</comment>
<evidence type="ECO:0000313" key="1">
    <source>
        <dbReference type="EMBL" id="MDN7240861.1"/>
    </source>
</evidence>
<organism evidence="1 2">
    <name type="scientific">Planococcus shixiaomingii</name>
    <dbReference type="NCBI Taxonomy" id="3058393"/>
    <lineage>
        <taxon>Bacteria</taxon>
        <taxon>Bacillati</taxon>
        <taxon>Bacillota</taxon>
        <taxon>Bacilli</taxon>
        <taxon>Bacillales</taxon>
        <taxon>Caryophanaceae</taxon>
        <taxon>Planococcus</taxon>
    </lineage>
</organism>
<evidence type="ECO:0000313" key="2">
    <source>
        <dbReference type="Proteomes" id="UP001172055"/>
    </source>
</evidence>
<protein>
    <submittedName>
        <fullName evidence="1">Uncharacterized protein</fullName>
    </submittedName>
</protein>
<dbReference type="Proteomes" id="UP001172055">
    <property type="component" value="Unassembled WGS sequence"/>
</dbReference>
<name>A0ABT8MYZ6_9BACL</name>
<keyword evidence="2" id="KW-1185">Reference proteome</keyword>
<gene>
    <name evidence="1" type="ORF">QWY14_03625</name>
</gene>
<sequence length="51" mass="5826">MNLSKIESLLYKTGRILGDINAIKNGTIHQRLARRAVRKVVYRATGKIFKI</sequence>
<proteinExistence type="predicted"/>
<dbReference type="RefSeq" id="WP_301722769.1">
    <property type="nucleotide sequence ID" value="NZ_JAUJWV010000001.1"/>
</dbReference>
<dbReference type="EMBL" id="JAUJWV010000001">
    <property type="protein sequence ID" value="MDN7240861.1"/>
    <property type="molecule type" value="Genomic_DNA"/>
</dbReference>
<reference evidence="1 2" key="1">
    <citation type="submission" date="2023-06" db="EMBL/GenBank/DDBJ databases">
        <title>Novel species in genus Planococcus.</title>
        <authorList>
            <person name="Ning S."/>
        </authorList>
    </citation>
    <scope>NUCLEOTIDE SEQUENCE [LARGE SCALE GENOMIC DNA]</scope>
    <source>
        <strain evidence="1 2">N028</strain>
    </source>
</reference>